<feature type="domain" description="Sulfatase N-terminal" evidence="1">
    <location>
        <begin position="6"/>
        <end position="319"/>
    </location>
</feature>
<evidence type="ECO:0000259" key="1">
    <source>
        <dbReference type="Pfam" id="PF00884"/>
    </source>
</evidence>
<dbReference type="HOGENOM" id="CLU_006332_14_1_2"/>
<evidence type="ECO:0000313" key="2">
    <source>
        <dbReference type="EMBL" id="ACV10662.1"/>
    </source>
</evidence>
<evidence type="ECO:0000313" key="3">
    <source>
        <dbReference type="Proteomes" id="UP000002071"/>
    </source>
</evidence>
<dbReference type="EMBL" id="CP001687">
    <property type="protein sequence ID" value="ACV10662.1"/>
    <property type="molecule type" value="Genomic_DNA"/>
</dbReference>
<gene>
    <name evidence="2" type="ordered locus">Huta_0475</name>
</gene>
<dbReference type="Pfam" id="PF00884">
    <property type="entry name" value="Sulfatase"/>
    <property type="match status" value="1"/>
</dbReference>
<dbReference type="OrthoDB" id="3164at2157"/>
<sequence length="434" mass="49295">MSETRPNLVLVSIDSLRADHCGFLGDDRGLTPTMDELADDGVTFETAIAPGPQTFSSMPAVFTSHHRPTGDLETYPGETNWKRRLAAIDGHLRRHPSLPERLTELGYSTAGFSPNLWASAASGFDRGFDYFADLAGEPADSRLHTLLSRTPGVDETSKPVELTLDMLSGNSFFTRWQQFYDELDAVRRRLSEPYFLWVFLLDTHFPFLPTRTYRQEQSLLRMYLNTARTEKVMRGHAETVSTRARESMQRSYRDTVRSVDGFLQRIRSDLASDDPVMIVHSDHGESFNEHDNYGHHHRELYEENIHVPYVVSNAGTTGTITEPTSLATIPEVALTIAREGAFTPETVADTGVVSRCEYGTHQAVRYPRFKYVEHEDKQSLFDLENDHRETVDVSDEYPGRIADSRARLARLERHDRETHELSRAARNLAVECNL</sequence>
<dbReference type="InterPro" id="IPR052701">
    <property type="entry name" value="GAG_Ulvan_Degrading_Sulfatases"/>
</dbReference>
<dbReference type="InterPro" id="IPR017850">
    <property type="entry name" value="Alkaline_phosphatase_core_sf"/>
</dbReference>
<name>C7NS55_HALUD</name>
<dbReference type="GeneID" id="8382742"/>
<dbReference type="PANTHER" id="PTHR43751">
    <property type="entry name" value="SULFATASE"/>
    <property type="match status" value="1"/>
</dbReference>
<dbReference type="Gene3D" id="3.30.1120.10">
    <property type="match status" value="1"/>
</dbReference>
<organism evidence="2 3">
    <name type="scientific">Halorhabdus utahensis (strain DSM 12940 / JCM 11049 / AX-2)</name>
    <dbReference type="NCBI Taxonomy" id="519442"/>
    <lineage>
        <taxon>Archaea</taxon>
        <taxon>Methanobacteriati</taxon>
        <taxon>Methanobacteriota</taxon>
        <taxon>Stenosarchaea group</taxon>
        <taxon>Halobacteria</taxon>
        <taxon>Halobacteriales</taxon>
        <taxon>Haloarculaceae</taxon>
        <taxon>Halorhabdus</taxon>
    </lineage>
</organism>
<dbReference type="STRING" id="519442.Huta_0475"/>
<dbReference type="SUPFAM" id="SSF53649">
    <property type="entry name" value="Alkaline phosphatase-like"/>
    <property type="match status" value="1"/>
</dbReference>
<dbReference type="PANTHER" id="PTHR43751:SF3">
    <property type="entry name" value="SULFATASE N-TERMINAL DOMAIN-CONTAINING PROTEIN"/>
    <property type="match status" value="1"/>
</dbReference>
<dbReference type="KEGG" id="hut:Huta_0475"/>
<reference evidence="2 3" key="1">
    <citation type="journal article" date="2009" name="Stand. Genomic Sci.">
        <title>Complete genome sequence of Halorhabdus utahensis type strain (AX-2).</title>
        <authorList>
            <person name="Anderson I."/>
            <person name="Tindall B.J."/>
            <person name="Pomrenke H."/>
            <person name="Goker M."/>
            <person name="Lapidus A."/>
            <person name="Nolan M."/>
            <person name="Copeland A."/>
            <person name="Glavina Del Rio T."/>
            <person name="Chen F."/>
            <person name="Tice H."/>
            <person name="Cheng J.F."/>
            <person name="Lucas S."/>
            <person name="Chertkov O."/>
            <person name="Bruce D."/>
            <person name="Brettin T."/>
            <person name="Detter J.C."/>
            <person name="Han C."/>
            <person name="Goodwin L."/>
            <person name="Land M."/>
            <person name="Hauser L."/>
            <person name="Chang Y.J."/>
            <person name="Jeffries C.D."/>
            <person name="Pitluck S."/>
            <person name="Pati A."/>
            <person name="Mavromatis K."/>
            <person name="Ivanova N."/>
            <person name="Ovchinnikova G."/>
            <person name="Chen A."/>
            <person name="Palaniappan K."/>
            <person name="Chain P."/>
            <person name="Rohde M."/>
            <person name="Bristow J."/>
            <person name="Eisen J.A."/>
            <person name="Markowitz V."/>
            <person name="Hugenholtz P."/>
            <person name="Kyrpides N.C."/>
            <person name="Klenk H.P."/>
        </authorList>
    </citation>
    <scope>NUCLEOTIDE SEQUENCE [LARGE SCALE GENOMIC DNA]</scope>
    <source>
        <strain evidence="3">DSM 12940 / JCM 11049 / AX-2</strain>
    </source>
</reference>
<dbReference type="RefSeq" id="WP_015788243.1">
    <property type="nucleotide sequence ID" value="NC_013158.1"/>
</dbReference>
<dbReference type="CDD" id="cd16148">
    <property type="entry name" value="sulfatase_like"/>
    <property type="match status" value="1"/>
</dbReference>
<dbReference type="Gene3D" id="3.40.720.10">
    <property type="entry name" value="Alkaline Phosphatase, subunit A"/>
    <property type="match status" value="1"/>
</dbReference>
<dbReference type="InterPro" id="IPR000917">
    <property type="entry name" value="Sulfatase_N"/>
</dbReference>
<dbReference type="eggNOG" id="arCOG02785">
    <property type="taxonomic scope" value="Archaea"/>
</dbReference>
<proteinExistence type="predicted"/>
<dbReference type="Proteomes" id="UP000002071">
    <property type="component" value="Chromosome"/>
</dbReference>
<dbReference type="AlphaFoldDB" id="C7NS55"/>
<accession>C7NS55</accession>
<keyword evidence="3" id="KW-1185">Reference proteome</keyword>
<protein>
    <submittedName>
        <fullName evidence="2">Sulfatase</fullName>
    </submittedName>
</protein>